<dbReference type="GeneID" id="105269189"/>
<comment type="subcellular location">
    <subcellularLocation>
        <location evidence="1">Membrane</location>
        <topology evidence="1">Multi-pass membrane protein</topology>
    </subcellularLocation>
</comment>
<dbReference type="Gene3D" id="1.20.140.150">
    <property type="match status" value="1"/>
</dbReference>
<dbReference type="InterPro" id="IPR026748">
    <property type="entry name" value="Clarin"/>
</dbReference>
<evidence type="ECO:0000313" key="9">
    <source>
        <dbReference type="RefSeq" id="XP_011307540.1"/>
    </source>
</evidence>
<evidence type="ECO:0000256" key="3">
    <source>
        <dbReference type="ARBA" id="ARBA00022692"/>
    </source>
</evidence>
<evidence type="ECO:0000256" key="2">
    <source>
        <dbReference type="ARBA" id="ARBA00005787"/>
    </source>
</evidence>
<feature type="transmembrane region" description="Helical" evidence="6">
    <location>
        <begin position="135"/>
        <end position="154"/>
    </location>
</feature>
<dbReference type="Proteomes" id="UP000694866">
    <property type="component" value="Unplaced"/>
</dbReference>
<keyword evidence="5 6" id="KW-0472">Membrane</keyword>
<dbReference type="Pfam" id="PF25807">
    <property type="entry name" value="Clarin-2"/>
    <property type="match status" value="1"/>
</dbReference>
<evidence type="ECO:0000256" key="1">
    <source>
        <dbReference type="ARBA" id="ARBA00004141"/>
    </source>
</evidence>
<accession>A0A9R1TDU1</accession>
<reference evidence="9 10" key="1">
    <citation type="submission" date="2025-04" db="UniProtKB">
        <authorList>
            <consortium name="RefSeq"/>
        </authorList>
    </citation>
    <scope>IDENTIFICATION</scope>
    <source>
        <strain evidence="9 10">USDA-PBARC FA_bdor</strain>
        <tissue evidence="9 10">Whole organism</tissue>
    </source>
</reference>
<evidence type="ECO:0000313" key="10">
    <source>
        <dbReference type="RefSeq" id="XP_011307541.1"/>
    </source>
</evidence>
<feature type="transmembrane region" description="Helical" evidence="6">
    <location>
        <begin position="180"/>
        <end position="201"/>
    </location>
</feature>
<evidence type="ECO:0000256" key="6">
    <source>
        <dbReference type="SAM" id="Phobius"/>
    </source>
</evidence>
<keyword evidence="3 6" id="KW-0812">Transmembrane</keyword>
<keyword evidence="4 6" id="KW-1133">Transmembrane helix</keyword>
<dbReference type="GO" id="GO:0007605">
    <property type="term" value="P:sensory perception of sound"/>
    <property type="evidence" value="ECO:0007669"/>
    <property type="project" value="UniProtKB-ARBA"/>
</dbReference>
<keyword evidence="8" id="KW-1185">Reference proteome</keyword>
<dbReference type="OrthoDB" id="10012538at2759"/>
<dbReference type="RefSeq" id="XP_011307541.1">
    <property type="nucleotide sequence ID" value="XM_011309239.1"/>
</dbReference>
<name>A0A9R1U3D3_9HYME</name>
<evidence type="ECO:0000256" key="5">
    <source>
        <dbReference type="ARBA" id="ARBA00023136"/>
    </source>
</evidence>
<comment type="similarity">
    <text evidence="2">Belongs to the clarin family.</text>
</comment>
<keyword evidence="7" id="KW-0732">Signal</keyword>
<proteinExistence type="inferred from homology"/>
<feature type="signal peptide" evidence="7">
    <location>
        <begin position="1"/>
        <end position="26"/>
    </location>
</feature>
<dbReference type="RefSeq" id="XP_011307540.1">
    <property type="nucleotide sequence ID" value="XM_011309238.1"/>
</dbReference>
<protein>
    <submittedName>
        <fullName evidence="9 10">Uncharacterized protein</fullName>
    </submittedName>
</protein>
<feature type="transmembrane region" description="Helical" evidence="6">
    <location>
        <begin position="88"/>
        <end position="114"/>
    </location>
</feature>
<accession>A0A9R1U3D3</accession>
<dbReference type="PANTHER" id="PTHR31548">
    <property type="entry name" value="CLARIN"/>
    <property type="match status" value="1"/>
</dbReference>
<evidence type="ECO:0000256" key="4">
    <source>
        <dbReference type="ARBA" id="ARBA00022989"/>
    </source>
</evidence>
<gene>
    <name evidence="9 10" type="primary">LOC105269189</name>
</gene>
<dbReference type="GO" id="GO:0016020">
    <property type="term" value="C:membrane"/>
    <property type="evidence" value="ECO:0007669"/>
    <property type="project" value="UniProtKB-SubCell"/>
</dbReference>
<dbReference type="PANTHER" id="PTHR31548:SF1">
    <property type="entry name" value="LD47387P"/>
    <property type="match status" value="1"/>
</dbReference>
<dbReference type="KEGG" id="fas:105269189"/>
<feature type="chain" id="PRO_5044701570" evidence="7">
    <location>
        <begin position="27"/>
        <end position="228"/>
    </location>
</feature>
<organism evidence="8 10">
    <name type="scientific">Fopius arisanus</name>
    <dbReference type="NCBI Taxonomy" id="64838"/>
    <lineage>
        <taxon>Eukaryota</taxon>
        <taxon>Metazoa</taxon>
        <taxon>Ecdysozoa</taxon>
        <taxon>Arthropoda</taxon>
        <taxon>Hexapoda</taxon>
        <taxon>Insecta</taxon>
        <taxon>Pterygota</taxon>
        <taxon>Neoptera</taxon>
        <taxon>Endopterygota</taxon>
        <taxon>Hymenoptera</taxon>
        <taxon>Apocrita</taxon>
        <taxon>Ichneumonoidea</taxon>
        <taxon>Braconidae</taxon>
        <taxon>Opiinae</taxon>
        <taxon>Fopius</taxon>
    </lineage>
</organism>
<dbReference type="AlphaFoldDB" id="A0A9R1U3D3"/>
<sequence>MTSMFRRGTIFATFFLSLLGGGLVCAALVTQHWIDARPWRTPNPQESAGRVHFGLLMGKKELNVAYGWRTYHISVPQMIKLDPSVMHWGLWISTLVTTSAALVAAALSALLAVLNTATTPRAKILSVPGVYSMNILTLLLCVASTATWLAQYYVKLYTNVLPREDIDNMWTSEGSAELGYSFWLVVSAGVVHLISIALVGWGSGRAKDDRLEPIPALEEKTAAAIMLY</sequence>
<evidence type="ECO:0000256" key="7">
    <source>
        <dbReference type="SAM" id="SignalP"/>
    </source>
</evidence>
<evidence type="ECO:0000313" key="8">
    <source>
        <dbReference type="Proteomes" id="UP000694866"/>
    </source>
</evidence>